<name>A0A8S5V344_9CAUD</name>
<evidence type="ECO:0000256" key="1">
    <source>
        <dbReference type="ARBA" id="ARBA00023125"/>
    </source>
</evidence>
<sequence length="70" mass="8171">MTEGFPRRLQKLRERRRMSRKALGELCGLSKNIIGQYERGEKEPAVGTLIELADYFEVPIDYLLGRQNFL</sequence>
<dbReference type="PROSITE" id="PS50943">
    <property type="entry name" value="HTH_CROC1"/>
    <property type="match status" value="1"/>
</dbReference>
<dbReference type="InterPro" id="IPR010982">
    <property type="entry name" value="Lambda_DNA-bd_dom_sf"/>
</dbReference>
<protein>
    <submittedName>
        <fullName evidence="3">Helix-turn-helix domain protein</fullName>
    </submittedName>
</protein>
<dbReference type="InterPro" id="IPR001387">
    <property type="entry name" value="Cro/C1-type_HTH"/>
</dbReference>
<keyword evidence="1" id="KW-0238">DNA-binding</keyword>
<dbReference type="GO" id="GO:0003700">
    <property type="term" value="F:DNA-binding transcription factor activity"/>
    <property type="evidence" value="ECO:0007669"/>
    <property type="project" value="TreeGrafter"/>
</dbReference>
<feature type="domain" description="HTH cro/C1-type" evidence="2">
    <location>
        <begin position="9"/>
        <end position="63"/>
    </location>
</feature>
<dbReference type="PANTHER" id="PTHR46797">
    <property type="entry name" value="HTH-TYPE TRANSCRIPTIONAL REGULATOR"/>
    <property type="match status" value="1"/>
</dbReference>
<evidence type="ECO:0000259" key="2">
    <source>
        <dbReference type="PROSITE" id="PS50943"/>
    </source>
</evidence>
<dbReference type="SMART" id="SM00530">
    <property type="entry name" value="HTH_XRE"/>
    <property type="match status" value="1"/>
</dbReference>
<proteinExistence type="predicted"/>
<dbReference type="GO" id="GO:0003677">
    <property type="term" value="F:DNA binding"/>
    <property type="evidence" value="ECO:0007669"/>
    <property type="project" value="UniProtKB-KW"/>
</dbReference>
<dbReference type="InterPro" id="IPR050807">
    <property type="entry name" value="TransReg_Diox_bact_type"/>
</dbReference>
<dbReference type="Gene3D" id="1.10.260.40">
    <property type="entry name" value="lambda repressor-like DNA-binding domains"/>
    <property type="match status" value="1"/>
</dbReference>
<dbReference type="CDD" id="cd00093">
    <property type="entry name" value="HTH_XRE"/>
    <property type="match status" value="1"/>
</dbReference>
<evidence type="ECO:0000313" key="3">
    <source>
        <dbReference type="EMBL" id="DAG01126.1"/>
    </source>
</evidence>
<organism evidence="3">
    <name type="scientific">Myoviridae sp. ctEtC12</name>
    <dbReference type="NCBI Taxonomy" id="2825062"/>
    <lineage>
        <taxon>Viruses</taxon>
        <taxon>Duplodnaviria</taxon>
        <taxon>Heunggongvirae</taxon>
        <taxon>Uroviricota</taxon>
        <taxon>Caudoviricetes</taxon>
    </lineage>
</organism>
<dbReference type="EMBL" id="BK016187">
    <property type="protein sequence ID" value="DAG01126.1"/>
    <property type="molecule type" value="Genomic_DNA"/>
</dbReference>
<accession>A0A8S5V344</accession>
<dbReference type="PANTHER" id="PTHR46797:SF1">
    <property type="entry name" value="METHYLPHOSPHONATE SYNTHASE"/>
    <property type="match status" value="1"/>
</dbReference>
<reference evidence="3" key="1">
    <citation type="journal article" date="2021" name="Proc. Natl. Acad. Sci. U.S.A.">
        <title>A Catalog of Tens of Thousands of Viruses from Human Metagenomes Reveals Hidden Associations with Chronic Diseases.</title>
        <authorList>
            <person name="Tisza M.J."/>
            <person name="Buck C.B."/>
        </authorList>
    </citation>
    <scope>NUCLEOTIDE SEQUENCE</scope>
    <source>
        <strain evidence="3">CtEtC12</strain>
    </source>
</reference>
<dbReference type="SUPFAM" id="SSF47413">
    <property type="entry name" value="lambda repressor-like DNA-binding domains"/>
    <property type="match status" value="1"/>
</dbReference>
<dbReference type="Pfam" id="PF01381">
    <property type="entry name" value="HTH_3"/>
    <property type="match status" value="1"/>
</dbReference>